<dbReference type="SUPFAM" id="SSF117281">
    <property type="entry name" value="Kelch motif"/>
    <property type="match status" value="1"/>
</dbReference>
<name>A0A2G9I799_9LAMI</name>
<dbReference type="InterPro" id="IPR015915">
    <property type="entry name" value="Kelch-typ_b-propeller"/>
</dbReference>
<evidence type="ECO:0000313" key="2">
    <source>
        <dbReference type="EMBL" id="PIN25639.1"/>
    </source>
</evidence>
<dbReference type="STRING" id="429701.A0A2G9I799"/>
<dbReference type="Gene3D" id="1.20.1280.50">
    <property type="match status" value="1"/>
</dbReference>
<reference evidence="3" key="1">
    <citation type="journal article" date="2018" name="Gigascience">
        <title>Genome assembly of the Pink Ipe (Handroanthus impetiginosus, Bignoniaceae), a highly valued, ecologically keystone Neotropical timber forest tree.</title>
        <authorList>
            <person name="Silva-Junior O.B."/>
            <person name="Grattapaglia D."/>
            <person name="Novaes E."/>
            <person name="Collevatti R.G."/>
        </authorList>
    </citation>
    <scope>NUCLEOTIDE SEQUENCE [LARGE SCALE GENOMIC DNA]</scope>
    <source>
        <strain evidence="3">cv. UFG-1</strain>
    </source>
</reference>
<dbReference type="PANTHER" id="PTHR47712">
    <property type="entry name" value="OS09G0555300 PROTEIN"/>
    <property type="match status" value="1"/>
</dbReference>
<sequence>MEHSYYSRSLKSKKTTWDCLGPDLTELILSYLPIPSIIRASSVCKLWNSIIRSHSFKTQVSNHSKRLPCLFIFGPNKNFIANNNDSHVFAFDPDYDSWIKLSKIILLTNNFFAASNGLFFFTTSSGKFSFQGVVNRQTMPLGFFRYCNPLIGVYNEPPDCSKPARFIAVGGIGPADGRLAFDIYNPHHDSWELISPHVPGTFKRSDILLSSALFKGKFYIRGIYSGFISSFDMEKHLWTDIQTLRPPGTLFSYLISCQGQLVLAGLCSVNCNLEFKLWKIDEKTLDFSEIGVMPGDMLSSFIGKKGIKEKLACLKCIGLGDIVYVFNEESRWSKGVCVCEIYDSGKYRWTRIPDLPQPVKNVQMVVSFSSSVSVLDILLKGKED</sequence>
<dbReference type="Proteomes" id="UP000231279">
    <property type="component" value="Unassembled WGS sequence"/>
</dbReference>
<dbReference type="AlphaFoldDB" id="A0A2G9I799"/>
<dbReference type="Gene3D" id="2.120.10.80">
    <property type="entry name" value="Kelch-type beta propeller"/>
    <property type="match status" value="1"/>
</dbReference>
<proteinExistence type="predicted"/>
<gene>
    <name evidence="2" type="ORF">CDL12_01616</name>
</gene>
<dbReference type="InterPro" id="IPR001810">
    <property type="entry name" value="F-box_dom"/>
</dbReference>
<dbReference type="InterPro" id="IPR036047">
    <property type="entry name" value="F-box-like_dom_sf"/>
</dbReference>
<evidence type="ECO:0000259" key="1">
    <source>
        <dbReference type="SMART" id="SM00256"/>
    </source>
</evidence>
<dbReference type="OrthoDB" id="1882349at2759"/>
<feature type="domain" description="F-box" evidence="1">
    <location>
        <begin position="20"/>
        <end position="60"/>
    </location>
</feature>
<accession>A0A2G9I799</accession>
<organism evidence="2 3">
    <name type="scientific">Handroanthus impetiginosus</name>
    <dbReference type="NCBI Taxonomy" id="429701"/>
    <lineage>
        <taxon>Eukaryota</taxon>
        <taxon>Viridiplantae</taxon>
        <taxon>Streptophyta</taxon>
        <taxon>Embryophyta</taxon>
        <taxon>Tracheophyta</taxon>
        <taxon>Spermatophyta</taxon>
        <taxon>Magnoliopsida</taxon>
        <taxon>eudicotyledons</taxon>
        <taxon>Gunneridae</taxon>
        <taxon>Pentapetalae</taxon>
        <taxon>asterids</taxon>
        <taxon>lamiids</taxon>
        <taxon>Lamiales</taxon>
        <taxon>Bignoniaceae</taxon>
        <taxon>Crescentiina</taxon>
        <taxon>Tabebuia alliance</taxon>
        <taxon>Handroanthus</taxon>
    </lineage>
</organism>
<dbReference type="SMART" id="SM00256">
    <property type="entry name" value="FBOX"/>
    <property type="match status" value="1"/>
</dbReference>
<evidence type="ECO:0000313" key="3">
    <source>
        <dbReference type="Proteomes" id="UP000231279"/>
    </source>
</evidence>
<keyword evidence="3" id="KW-1185">Reference proteome</keyword>
<comment type="caution">
    <text evidence="2">The sequence shown here is derived from an EMBL/GenBank/DDBJ whole genome shotgun (WGS) entry which is preliminary data.</text>
</comment>
<dbReference type="SUPFAM" id="SSF81383">
    <property type="entry name" value="F-box domain"/>
    <property type="match status" value="1"/>
</dbReference>
<dbReference type="EMBL" id="NKXS01000204">
    <property type="protein sequence ID" value="PIN25639.1"/>
    <property type="molecule type" value="Genomic_DNA"/>
</dbReference>
<protein>
    <recommendedName>
        <fullName evidence="1">F-box domain-containing protein</fullName>
    </recommendedName>
</protein>
<dbReference type="Pfam" id="PF00646">
    <property type="entry name" value="F-box"/>
    <property type="match status" value="1"/>
</dbReference>
<dbReference type="PANTHER" id="PTHR47712:SF3">
    <property type="entry name" value="F-BOX DOMAIN-CONTAINING PROTEIN"/>
    <property type="match status" value="1"/>
</dbReference>